<proteinExistence type="predicted"/>
<keyword evidence="2" id="KW-1133">Transmembrane helix</keyword>
<keyword evidence="2" id="KW-0812">Transmembrane</keyword>
<evidence type="ECO:0008006" key="5">
    <source>
        <dbReference type="Google" id="ProtNLM"/>
    </source>
</evidence>
<keyword evidence="2" id="KW-0472">Membrane</keyword>
<feature type="compositionally biased region" description="Low complexity" evidence="1">
    <location>
        <begin position="149"/>
        <end position="176"/>
    </location>
</feature>
<sequence>MNYFCPACQRHLNGALACAGCGTPAEHLVVAAPSAPGRGPEPQPALAEVFADSLVVLSGPHEGRAGTRKRAATRRRRGRGVLALGLGVVLAAGGSIAVARIVGDDEGADRADKVVLTDNGPKQPDALPSVAGPSVPAVLPQASGGAAKTARPSGSPSASATPSASASASASAATPSQKGSAGGTSVKPTASGQPAPGPTGTPKPSPTKTKPGKPKPEPTEECVFWIFC</sequence>
<feature type="transmembrane region" description="Helical" evidence="2">
    <location>
        <begin position="80"/>
        <end position="102"/>
    </location>
</feature>
<organism evidence="3 4">
    <name type="scientific">Streptomyces katrae</name>
    <dbReference type="NCBI Taxonomy" id="68223"/>
    <lineage>
        <taxon>Bacteria</taxon>
        <taxon>Bacillati</taxon>
        <taxon>Actinomycetota</taxon>
        <taxon>Actinomycetes</taxon>
        <taxon>Kitasatosporales</taxon>
        <taxon>Streptomycetaceae</taxon>
        <taxon>Streptomyces</taxon>
    </lineage>
</organism>
<dbReference type="Proteomes" id="UP001223390">
    <property type="component" value="Unassembled WGS sequence"/>
</dbReference>
<comment type="caution">
    <text evidence="3">The sequence shown here is derived from an EMBL/GenBank/DDBJ whole genome shotgun (WGS) entry which is preliminary data.</text>
</comment>
<dbReference type="EMBL" id="JASITI010000038">
    <property type="protein sequence ID" value="MDK9499029.1"/>
    <property type="molecule type" value="Genomic_DNA"/>
</dbReference>
<feature type="region of interest" description="Disordered" evidence="1">
    <location>
        <begin position="115"/>
        <end position="221"/>
    </location>
</feature>
<evidence type="ECO:0000256" key="2">
    <source>
        <dbReference type="SAM" id="Phobius"/>
    </source>
</evidence>
<dbReference type="RefSeq" id="WP_285345026.1">
    <property type="nucleotide sequence ID" value="NZ_JASITI010000038.1"/>
</dbReference>
<evidence type="ECO:0000256" key="1">
    <source>
        <dbReference type="SAM" id="MobiDB-lite"/>
    </source>
</evidence>
<name>A0ABT7GZJ9_9ACTN</name>
<reference evidence="3 4" key="1">
    <citation type="submission" date="2023-05" db="EMBL/GenBank/DDBJ databases">
        <title>Sequencing and Assembly of Streptomyces sp. NP73.</title>
        <authorList>
            <person name="Konwar A.N."/>
            <person name="Saikia K."/>
            <person name="Thakur D."/>
        </authorList>
    </citation>
    <scope>NUCLEOTIDE SEQUENCE [LARGE SCALE GENOMIC DNA]</scope>
    <source>
        <strain evidence="3 4">NP73</strain>
    </source>
</reference>
<gene>
    <name evidence="3" type="ORF">QEZ40_004238</name>
</gene>
<evidence type="ECO:0000313" key="4">
    <source>
        <dbReference type="Proteomes" id="UP001223390"/>
    </source>
</evidence>
<evidence type="ECO:0000313" key="3">
    <source>
        <dbReference type="EMBL" id="MDK9499029.1"/>
    </source>
</evidence>
<accession>A0ABT7GZJ9</accession>
<keyword evidence="4" id="KW-1185">Reference proteome</keyword>
<feature type="compositionally biased region" description="Pro residues" evidence="1">
    <location>
        <begin position="195"/>
        <end position="205"/>
    </location>
</feature>
<protein>
    <recommendedName>
        <fullName evidence="5">Zinc ribbon domain-containing protein</fullName>
    </recommendedName>
</protein>